<evidence type="ECO:0000313" key="1">
    <source>
        <dbReference type="EMBL" id="KAK3065198.1"/>
    </source>
</evidence>
<reference evidence="1" key="1">
    <citation type="submission" date="2024-09" db="EMBL/GenBank/DDBJ databases">
        <title>Black Yeasts Isolated from many extreme environments.</title>
        <authorList>
            <person name="Coleine C."/>
            <person name="Stajich J.E."/>
            <person name="Selbmann L."/>
        </authorList>
    </citation>
    <scope>NUCLEOTIDE SEQUENCE</scope>
    <source>
        <strain evidence="1">CCFEE 5737</strain>
    </source>
</reference>
<dbReference type="EMBL" id="JAWDJW010006349">
    <property type="protein sequence ID" value="KAK3065198.1"/>
    <property type="molecule type" value="Genomic_DNA"/>
</dbReference>
<name>A0ACC3DCQ3_9PEZI</name>
<keyword evidence="2" id="KW-1185">Reference proteome</keyword>
<organism evidence="1 2">
    <name type="scientific">Coniosporium uncinatum</name>
    <dbReference type="NCBI Taxonomy" id="93489"/>
    <lineage>
        <taxon>Eukaryota</taxon>
        <taxon>Fungi</taxon>
        <taxon>Dikarya</taxon>
        <taxon>Ascomycota</taxon>
        <taxon>Pezizomycotina</taxon>
        <taxon>Dothideomycetes</taxon>
        <taxon>Dothideomycetes incertae sedis</taxon>
        <taxon>Coniosporium</taxon>
    </lineage>
</organism>
<evidence type="ECO:0000313" key="2">
    <source>
        <dbReference type="Proteomes" id="UP001186974"/>
    </source>
</evidence>
<sequence>MQNVLLIPTGREAGLNARVNFDKVRSYSMPVLRDHLLKADDVLEAIRVPLREAIRFVAALSRREEAAGYEPHHPLYSDRRLSACIHLPDPQGDSYTHDNRPPYFAESADDYADTVIRTVDRAGYDYVYMTWVSVRRIGARERGEGFGDLSKRRTDDWV</sequence>
<accession>A0ACC3DCQ3</accession>
<proteinExistence type="predicted"/>
<gene>
    <name evidence="1" type="ORF">LTS18_006407</name>
</gene>
<protein>
    <submittedName>
        <fullName evidence="1">Uncharacterized protein</fullName>
    </submittedName>
</protein>
<comment type="caution">
    <text evidence="1">The sequence shown here is derived from an EMBL/GenBank/DDBJ whole genome shotgun (WGS) entry which is preliminary data.</text>
</comment>
<dbReference type="Proteomes" id="UP001186974">
    <property type="component" value="Unassembled WGS sequence"/>
</dbReference>